<gene>
    <name evidence="2" type="ORF">WR25_08028</name>
</gene>
<sequence length="96" mass="10755">MSSVSESSSLSTEPSTTELAFKAEEDNKGVTVRIRDRDTVYASLTAHVIILPNEQNELDNGNHQNHVLPSFAVEECLPSHNALRNQFGKWLFILEE</sequence>
<keyword evidence="3" id="KW-1185">Reference proteome</keyword>
<protein>
    <submittedName>
        <fullName evidence="2">Uncharacterized protein</fullName>
    </submittedName>
</protein>
<dbReference type="Proteomes" id="UP000218231">
    <property type="component" value="Unassembled WGS sequence"/>
</dbReference>
<evidence type="ECO:0000313" key="3">
    <source>
        <dbReference type="Proteomes" id="UP000218231"/>
    </source>
</evidence>
<dbReference type="AlphaFoldDB" id="A0A2A2JDT6"/>
<evidence type="ECO:0000256" key="1">
    <source>
        <dbReference type="SAM" id="MobiDB-lite"/>
    </source>
</evidence>
<feature type="region of interest" description="Disordered" evidence="1">
    <location>
        <begin position="1"/>
        <end position="23"/>
    </location>
</feature>
<comment type="caution">
    <text evidence="2">The sequence shown here is derived from an EMBL/GenBank/DDBJ whole genome shotgun (WGS) entry which is preliminary data.</text>
</comment>
<organism evidence="2 3">
    <name type="scientific">Diploscapter pachys</name>
    <dbReference type="NCBI Taxonomy" id="2018661"/>
    <lineage>
        <taxon>Eukaryota</taxon>
        <taxon>Metazoa</taxon>
        <taxon>Ecdysozoa</taxon>
        <taxon>Nematoda</taxon>
        <taxon>Chromadorea</taxon>
        <taxon>Rhabditida</taxon>
        <taxon>Rhabditina</taxon>
        <taxon>Rhabditomorpha</taxon>
        <taxon>Rhabditoidea</taxon>
        <taxon>Rhabditidae</taxon>
        <taxon>Diploscapter</taxon>
    </lineage>
</organism>
<proteinExistence type="predicted"/>
<evidence type="ECO:0000313" key="2">
    <source>
        <dbReference type="EMBL" id="PAV59817.1"/>
    </source>
</evidence>
<dbReference type="EMBL" id="LIAE01010498">
    <property type="protein sequence ID" value="PAV59817.1"/>
    <property type="molecule type" value="Genomic_DNA"/>
</dbReference>
<name>A0A2A2JDT6_9BILA</name>
<accession>A0A2A2JDT6</accession>
<feature type="compositionally biased region" description="Low complexity" evidence="1">
    <location>
        <begin position="1"/>
        <end position="18"/>
    </location>
</feature>
<reference evidence="2 3" key="1">
    <citation type="journal article" date="2017" name="Curr. Biol.">
        <title>Genome architecture and evolution of a unichromosomal asexual nematode.</title>
        <authorList>
            <person name="Fradin H."/>
            <person name="Zegar C."/>
            <person name="Gutwein M."/>
            <person name="Lucas J."/>
            <person name="Kovtun M."/>
            <person name="Corcoran D."/>
            <person name="Baugh L.R."/>
            <person name="Kiontke K."/>
            <person name="Gunsalus K."/>
            <person name="Fitch D.H."/>
            <person name="Piano F."/>
        </authorList>
    </citation>
    <scope>NUCLEOTIDE SEQUENCE [LARGE SCALE GENOMIC DNA]</scope>
    <source>
        <strain evidence="2">PF1309</strain>
    </source>
</reference>